<organism evidence="2">
    <name type="scientific">bioreactor metagenome</name>
    <dbReference type="NCBI Taxonomy" id="1076179"/>
    <lineage>
        <taxon>unclassified sequences</taxon>
        <taxon>metagenomes</taxon>
        <taxon>ecological metagenomes</taxon>
    </lineage>
</organism>
<dbReference type="EMBL" id="VSSQ01000388">
    <property type="protein sequence ID" value="MPL93326.1"/>
    <property type="molecule type" value="Genomic_DNA"/>
</dbReference>
<dbReference type="AlphaFoldDB" id="A0A644VPQ3"/>
<sequence length="673" mass="72853">MAHGNGALLDLLHPDREDVGHLAKRMLAHLVVDLLVAGIAFGADAGLDQLRGDLLDVIVRVRDDRGDDDLARRQPQRQLACVAFDQDADEALERAEAGAMQHDRAVLRAVDADIARVQPLGQVRVDLQRAALPVAADRIGQHEFELRPVEGAFAFLDLEVIAGRLAGIAERGFRMVPAFLGADALLRPGRQLDAPVGEAEVGIDLGEEVDELLRLDLDLVFHAEDMRVVLGEAAHAHDAMQCARGLVAGTGPELGQTQRQVTIGLDAVVEDLHVAGAVHRLERVDDLFLRAFLVDLDDEHVLAVVRPVPRGLPELAVHHLRRVHLDIAVLALAAAHVVLQRGVDRPAVRVPEHLTGRLFLHVEEVHLLAELAVVALGGFLEHDHVRLQVIAGAEGDAIDALQHRPRAVAQPVGAGDMGQLEGVGGHLAGRLQVRAAAQVLPVAVPVHADVLALGDAVHQLDLVGLAGLHIVLDRRLARPDLGAHRLAGVDDLLHLRLDRAEVFGGEGLGPVEVVEPAVIAHRPDRDLHIRPDLLHGAGHDMGEVVADQFQRRNLILHRVDRDPRIGVDRPLQVVMRAVHLRRDRRLGERFRDRGGNLARGHAGGKFALAAIGKGEGDFRLGHGWSSSSVWRPRSARLRVMIARVCARSRGKSTCRGAAPGAAQRRKLSGRVKL</sequence>
<evidence type="ECO:0000313" key="2">
    <source>
        <dbReference type="EMBL" id="MPL93326.1"/>
    </source>
</evidence>
<reference evidence="2" key="1">
    <citation type="submission" date="2019-08" db="EMBL/GenBank/DDBJ databases">
        <authorList>
            <person name="Kucharzyk K."/>
            <person name="Murdoch R.W."/>
            <person name="Higgins S."/>
            <person name="Loffler F."/>
        </authorList>
    </citation>
    <scope>NUCLEOTIDE SEQUENCE</scope>
</reference>
<feature type="region of interest" description="Disordered" evidence="1">
    <location>
        <begin position="652"/>
        <end position="673"/>
    </location>
</feature>
<dbReference type="AntiFam" id="ANF00209">
    <property type="entry name" value="Shadow ORF (opposite thrS)"/>
</dbReference>
<protein>
    <recommendedName>
        <fullName evidence="3">NAD-specific glutamate dehydrogenase</fullName>
    </recommendedName>
</protein>
<gene>
    <name evidence="2" type="ORF">SDC9_39452</name>
</gene>
<proteinExistence type="predicted"/>
<accession>A0A644VPQ3</accession>
<name>A0A644VPQ3_9ZZZZ</name>
<comment type="caution">
    <text evidence="2">The sequence shown here is derived from an EMBL/GenBank/DDBJ whole genome shotgun (WGS) entry which is preliminary data.</text>
</comment>
<feature type="compositionally biased region" description="Basic residues" evidence="1">
    <location>
        <begin position="663"/>
        <end position="673"/>
    </location>
</feature>
<evidence type="ECO:0008006" key="3">
    <source>
        <dbReference type="Google" id="ProtNLM"/>
    </source>
</evidence>
<evidence type="ECO:0000256" key="1">
    <source>
        <dbReference type="SAM" id="MobiDB-lite"/>
    </source>
</evidence>